<reference evidence="2" key="1">
    <citation type="submission" date="2016-11" db="UniProtKB">
        <authorList>
            <consortium name="WormBaseParasite"/>
        </authorList>
    </citation>
    <scope>IDENTIFICATION</scope>
    <source>
        <strain evidence="2">KR3021</strain>
    </source>
</reference>
<proteinExistence type="predicted"/>
<accession>A0AC35U6P5</accession>
<sequence>MASIDTILVYSTCAFALCSNTLAFIVTLSYKYEDTLNGYALTLLCQFTFAFISAIVSVVARVQLLLVPGYMVFHLDNSLYVPLNFEVYRFGVFIAYGTVYSMLAAVTTVIVFRYLHVCDVIQVERKHLILGCFLTLLSGFFCSFNIWNCGTREAYNDVVYQDNLLRNETNPFIDKDTKSLAISLYDFKLYFMLSCYVLFYVVNYSIAIITYFKYSTYMKEFAIGLSANTKRMNTEFTRILVCQALSPLALSGIPVCLYIVLVFVGDYWKDGGTFLIRSHLFVPCIDSMLFLSLSTKNRSTIYGYTKNFRNFILKKKPLHNLTQAPSAYPATGTTTDGVTAK</sequence>
<dbReference type="WBParaSite" id="RSKR_0000825700.1">
    <property type="protein sequence ID" value="RSKR_0000825700.1"/>
    <property type="gene ID" value="RSKR_0000825700"/>
</dbReference>
<dbReference type="Proteomes" id="UP000095286">
    <property type="component" value="Unplaced"/>
</dbReference>
<name>A0AC35U6P5_9BILA</name>
<organism evidence="1 2">
    <name type="scientific">Rhabditophanes sp. KR3021</name>
    <dbReference type="NCBI Taxonomy" id="114890"/>
    <lineage>
        <taxon>Eukaryota</taxon>
        <taxon>Metazoa</taxon>
        <taxon>Ecdysozoa</taxon>
        <taxon>Nematoda</taxon>
        <taxon>Chromadorea</taxon>
        <taxon>Rhabditida</taxon>
        <taxon>Tylenchina</taxon>
        <taxon>Panagrolaimomorpha</taxon>
        <taxon>Strongyloidoidea</taxon>
        <taxon>Alloionematidae</taxon>
        <taxon>Rhabditophanes</taxon>
    </lineage>
</organism>
<evidence type="ECO:0000313" key="1">
    <source>
        <dbReference type="Proteomes" id="UP000095286"/>
    </source>
</evidence>
<evidence type="ECO:0000313" key="2">
    <source>
        <dbReference type="WBParaSite" id="RSKR_0000825700.1"/>
    </source>
</evidence>
<protein>
    <submittedName>
        <fullName evidence="2">G_PROTEIN_RECEP_F1_2 domain-containing protein</fullName>
    </submittedName>
</protein>